<sequence>MAKIIINDLAPINSETFINDLNNHNSQAVFGGENPYFDGLFNFGIKTLEFMVVITAINAISFLAYSFRE</sequence>
<evidence type="ECO:0000313" key="3">
    <source>
        <dbReference type="Proteomes" id="UP000192997"/>
    </source>
</evidence>
<dbReference type="AlphaFoldDB" id="A0A1X4G2N2"/>
<gene>
    <name evidence="2" type="ORF">B7O87_15350</name>
</gene>
<dbReference type="EMBL" id="NBYN01000074">
    <property type="protein sequence ID" value="OSO87055.1"/>
    <property type="molecule type" value="Genomic_DNA"/>
</dbReference>
<evidence type="ECO:0000313" key="2">
    <source>
        <dbReference type="EMBL" id="OSO87055.1"/>
    </source>
</evidence>
<dbReference type="Proteomes" id="UP000192997">
    <property type="component" value="Unassembled WGS sequence"/>
</dbReference>
<reference evidence="3" key="1">
    <citation type="submission" date="2017-04" db="EMBL/GenBank/DDBJ databases">
        <authorList>
            <person name="Abreu V.A."/>
            <person name="Popin R.V."/>
            <person name="Rigonato J."/>
            <person name="Andreote A.P."/>
            <person name="Schaker P.C."/>
            <person name="Hoff-Risseti C."/>
            <person name="Alvarenga D.O."/>
            <person name="Varani A.M."/>
            <person name="Fiore M.F."/>
        </authorList>
    </citation>
    <scope>NUCLEOTIDE SEQUENCE [LARGE SCALE GENOMIC DNA]</scope>
    <source>
        <strain evidence="3">CENA303</strain>
    </source>
</reference>
<proteinExistence type="predicted"/>
<accession>A0A1X4G2N2</accession>
<keyword evidence="1" id="KW-1133">Transmembrane helix</keyword>
<feature type="transmembrane region" description="Helical" evidence="1">
    <location>
        <begin position="50"/>
        <end position="67"/>
    </location>
</feature>
<keyword evidence="1" id="KW-0812">Transmembrane</keyword>
<comment type="caution">
    <text evidence="2">The sequence shown here is derived from an EMBL/GenBank/DDBJ whole genome shotgun (WGS) entry which is preliminary data.</text>
</comment>
<protein>
    <submittedName>
        <fullName evidence="2">Uncharacterized protein</fullName>
    </submittedName>
</protein>
<keyword evidence="1" id="KW-0472">Membrane</keyword>
<name>A0A1X4G2N2_9CYAN</name>
<evidence type="ECO:0000256" key="1">
    <source>
        <dbReference type="SAM" id="Phobius"/>
    </source>
</evidence>
<organism evidence="2 3">
    <name type="scientific">Cylindrospermopsis raciborskii CENA303</name>
    <dbReference type="NCBI Taxonomy" id="1170769"/>
    <lineage>
        <taxon>Bacteria</taxon>
        <taxon>Bacillati</taxon>
        <taxon>Cyanobacteriota</taxon>
        <taxon>Cyanophyceae</taxon>
        <taxon>Nostocales</taxon>
        <taxon>Aphanizomenonaceae</taxon>
        <taxon>Cylindrospermopsis</taxon>
    </lineage>
</organism>
<dbReference type="RefSeq" id="WP_009343977.1">
    <property type="nucleotide sequence ID" value="NZ_NBYN01000074.1"/>
</dbReference>